<dbReference type="AlphaFoldDB" id="A0AA35V6X1"/>
<name>A0AA35V6X1_LACSI</name>
<evidence type="ECO:0000313" key="1">
    <source>
        <dbReference type="EMBL" id="CAI9263228.1"/>
    </source>
</evidence>
<evidence type="ECO:0000313" key="2">
    <source>
        <dbReference type="Proteomes" id="UP001177003"/>
    </source>
</evidence>
<protein>
    <submittedName>
        <fullName evidence="1">Uncharacterized protein</fullName>
    </submittedName>
</protein>
<keyword evidence="2" id="KW-1185">Reference proteome</keyword>
<accession>A0AA35V6X1</accession>
<sequence>MQEGTNSFVHALLNSTDFGDLNVVVKTTTIQLVLHQACIEMKEKFVDDLEAKNFLYSYYDAQYQVLDRFPNMVTHMYSLFELLEGDVVDLNLLREKLCTFNTPSNPNDASGSI</sequence>
<dbReference type="EMBL" id="OX465086">
    <property type="protein sequence ID" value="CAI9263228.1"/>
    <property type="molecule type" value="Genomic_DNA"/>
</dbReference>
<proteinExistence type="predicted"/>
<gene>
    <name evidence="1" type="ORF">LSALG_LOCUS3926</name>
</gene>
<organism evidence="1 2">
    <name type="scientific">Lactuca saligna</name>
    <name type="common">Willowleaf lettuce</name>
    <dbReference type="NCBI Taxonomy" id="75948"/>
    <lineage>
        <taxon>Eukaryota</taxon>
        <taxon>Viridiplantae</taxon>
        <taxon>Streptophyta</taxon>
        <taxon>Embryophyta</taxon>
        <taxon>Tracheophyta</taxon>
        <taxon>Spermatophyta</taxon>
        <taxon>Magnoliopsida</taxon>
        <taxon>eudicotyledons</taxon>
        <taxon>Gunneridae</taxon>
        <taxon>Pentapetalae</taxon>
        <taxon>asterids</taxon>
        <taxon>campanulids</taxon>
        <taxon>Asterales</taxon>
        <taxon>Asteraceae</taxon>
        <taxon>Cichorioideae</taxon>
        <taxon>Cichorieae</taxon>
        <taxon>Lactucinae</taxon>
        <taxon>Lactuca</taxon>
    </lineage>
</organism>
<reference evidence="1" key="1">
    <citation type="submission" date="2023-04" db="EMBL/GenBank/DDBJ databases">
        <authorList>
            <person name="Vijverberg K."/>
            <person name="Xiong W."/>
            <person name="Schranz E."/>
        </authorList>
    </citation>
    <scope>NUCLEOTIDE SEQUENCE</scope>
</reference>
<dbReference type="Proteomes" id="UP001177003">
    <property type="component" value="Chromosome 0"/>
</dbReference>